<dbReference type="SUPFAM" id="SSF56024">
    <property type="entry name" value="Phospholipase D/nuclease"/>
    <property type="match status" value="1"/>
</dbReference>
<dbReference type="InterPro" id="IPR027417">
    <property type="entry name" value="P-loop_NTPase"/>
</dbReference>
<protein>
    <submittedName>
        <fullName evidence="3">Helicase conserved C-terminal domain-containing protein</fullName>
    </submittedName>
</protein>
<dbReference type="InterPro" id="IPR014001">
    <property type="entry name" value="Helicase_ATP-bd"/>
</dbReference>
<dbReference type="PROSITE" id="PS51192">
    <property type="entry name" value="HELICASE_ATP_BIND_1"/>
    <property type="match status" value="1"/>
</dbReference>
<feature type="domain" description="Helicase C-terminal" evidence="2">
    <location>
        <begin position="425"/>
        <end position="580"/>
    </location>
</feature>
<dbReference type="Pfam" id="PF13091">
    <property type="entry name" value="PLDc_2"/>
    <property type="match status" value="1"/>
</dbReference>
<dbReference type="Pfam" id="PF04851">
    <property type="entry name" value="ResIII"/>
    <property type="match status" value="1"/>
</dbReference>
<dbReference type="InterPro" id="IPR052511">
    <property type="entry name" value="ATP-dep_Helicase"/>
</dbReference>
<dbReference type="PANTHER" id="PTHR47962:SF4">
    <property type="entry name" value="HELICASE"/>
    <property type="match status" value="1"/>
</dbReference>
<sequence length="808" mass="93423">MAEYTVQKKVTTIGEQASPVFTGETGRQLFPALRKLMIQAERIDIMVAYTRESGVRLILPALLEAVKNGAAITLLTGTNFNLTEPQALYLLRHYLGDKVEVRFYNDERRSFHPKAYFVHLNTKSHLFIGSSNLSATALEDAVEWNYRLDSQVNPQEYQEYYRTFQTICANHSVLVDEDRLRQYAKSWRKSTIPLSQTETGGSVKVQPHGAQIEALYYLSKTRSEGADKALIHAATGIGKTYLAAFDSAPYEKVLFIAHREEILRQASVAFQHVRNSENYGFFTGKTKQTDKKIIFASVETLGQEKYLHPDYFAADYFDYIVIDEFHHAVSSQYQNILRYFQPKFLLGLTATTERLDGRNIYALCDYNVPFELSLFEAINCGMLVPFRYYGIYDDTDYKSLRPVAGTYAASDLNCIYLDNIRRMKNILRHYRKYRSQRALGFCATREHAESMADFFVKQGIKAVAVYSNAQGTYAEERSKAIEQLNAGGLQVIFAVDMFNEGIDIPALDMVMFLRPTESPTVFMQQFGRGLRLYPGKEYLVVLDFIGNYHNAGLVKGLLCREERASYGEHDAIDTPTNCYVDFDLRLLDLFAQMEKRRQPLRATIREEYYRIKHLLGKRPSRIELFANMTVSVYEQCLKHPKESPFKHYLIFLTELNELTPAEQALRGNVAEEFLQEMVNTAMTKVYKMPVLLALQEKTRLKARITYADILPVWKQFFAHGRNWQDLPHVGSFPDYQKLTDSWHLTKIQNMPVQYLQSAFLQSRGEWALVFCEAMEPYLDNEVVVSHFQDIVEYRAKDYYRRRYLIQAE</sequence>
<dbReference type="GO" id="GO:0016887">
    <property type="term" value="F:ATP hydrolysis activity"/>
    <property type="evidence" value="ECO:0007669"/>
    <property type="project" value="TreeGrafter"/>
</dbReference>
<dbReference type="GO" id="GO:0004386">
    <property type="term" value="F:helicase activity"/>
    <property type="evidence" value="ECO:0007669"/>
    <property type="project" value="UniProtKB-KW"/>
</dbReference>
<dbReference type="Gene3D" id="3.40.50.300">
    <property type="entry name" value="P-loop containing nucleotide triphosphate hydrolases"/>
    <property type="match status" value="2"/>
</dbReference>
<dbReference type="InterPro" id="IPR001650">
    <property type="entry name" value="Helicase_C-like"/>
</dbReference>
<evidence type="ECO:0000259" key="1">
    <source>
        <dbReference type="PROSITE" id="PS51192"/>
    </source>
</evidence>
<dbReference type="Proteomes" id="UP000183469">
    <property type="component" value="Unassembled WGS sequence"/>
</dbReference>
<dbReference type="PANTHER" id="PTHR47962">
    <property type="entry name" value="ATP-DEPENDENT HELICASE LHR-RELATED-RELATED"/>
    <property type="match status" value="1"/>
</dbReference>
<dbReference type="AlphaFoldDB" id="A0A1H3VMH7"/>
<keyword evidence="3" id="KW-0067">ATP-binding</keyword>
<dbReference type="InterPro" id="IPR006935">
    <property type="entry name" value="Helicase/UvrB_N"/>
</dbReference>
<organism evidence="3 4">
    <name type="scientific">Selenomonas ruminantium</name>
    <dbReference type="NCBI Taxonomy" id="971"/>
    <lineage>
        <taxon>Bacteria</taxon>
        <taxon>Bacillati</taxon>
        <taxon>Bacillota</taxon>
        <taxon>Negativicutes</taxon>
        <taxon>Selenomonadales</taxon>
        <taxon>Selenomonadaceae</taxon>
        <taxon>Selenomonas</taxon>
    </lineage>
</organism>
<dbReference type="SUPFAM" id="SSF52540">
    <property type="entry name" value="P-loop containing nucleoside triphosphate hydrolases"/>
    <property type="match status" value="1"/>
</dbReference>
<reference evidence="3 4" key="1">
    <citation type="submission" date="2016-10" db="EMBL/GenBank/DDBJ databases">
        <authorList>
            <person name="de Groot N.N."/>
        </authorList>
    </citation>
    <scope>NUCLEOTIDE SEQUENCE [LARGE SCALE GENOMIC DNA]</scope>
    <source>
        <strain evidence="3 4">DSM 2872</strain>
    </source>
</reference>
<dbReference type="RefSeq" id="WP_074670419.1">
    <property type="nucleotide sequence ID" value="NZ_FNQG01000002.1"/>
</dbReference>
<accession>A0A1H3VMH7</accession>
<dbReference type="CDD" id="cd18032">
    <property type="entry name" value="DEXHc_RE_I_III_res"/>
    <property type="match status" value="1"/>
</dbReference>
<evidence type="ECO:0000259" key="2">
    <source>
        <dbReference type="PROSITE" id="PS51194"/>
    </source>
</evidence>
<dbReference type="GO" id="GO:0005524">
    <property type="term" value="F:ATP binding"/>
    <property type="evidence" value="ECO:0007669"/>
    <property type="project" value="InterPro"/>
</dbReference>
<evidence type="ECO:0000313" key="4">
    <source>
        <dbReference type="Proteomes" id="UP000183469"/>
    </source>
</evidence>
<keyword evidence="3" id="KW-0547">Nucleotide-binding</keyword>
<dbReference type="CDD" id="cd18799">
    <property type="entry name" value="SF2_C_EcoAI-like"/>
    <property type="match status" value="1"/>
</dbReference>
<dbReference type="OrthoDB" id="9802848at2"/>
<dbReference type="Gene3D" id="3.30.870.10">
    <property type="entry name" value="Endonuclease Chain A"/>
    <property type="match status" value="1"/>
</dbReference>
<feature type="domain" description="Helicase ATP-binding" evidence="1">
    <location>
        <begin position="220"/>
        <end position="370"/>
    </location>
</feature>
<proteinExistence type="predicted"/>
<keyword evidence="3" id="KW-0347">Helicase</keyword>
<dbReference type="GO" id="GO:0003677">
    <property type="term" value="F:DNA binding"/>
    <property type="evidence" value="ECO:0007669"/>
    <property type="project" value="InterPro"/>
</dbReference>
<gene>
    <name evidence="3" type="ORF">SAMN05660648_00347</name>
</gene>
<dbReference type="Pfam" id="PF00271">
    <property type="entry name" value="Helicase_C"/>
    <property type="match status" value="1"/>
</dbReference>
<dbReference type="EMBL" id="FNQG01000002">
    <property type="protein sequence ID" value="SDZ75292.1"/>
    <property type="molecule type" value="Genomic_DNA"/>
</dbReference>
<dbReference type="SMART" id="SM00487">
    <property type="entry name" value="DEXDc"/>
    <property type="match status" value="1"/>
</dbReference>
<dbReference type="SMART" id="SM00490">
    <property type="entry name" value="HELICc"/>
    <property type="match status" value="1"/>
</dbReference>
<dbReference type="InterPro" id="IPR025202">
    <property type="entry name" value="PLD-like_dom"/>
</dbReference>
<dbReference type="PROSITE" id="PS51194">
    <property type="entry name" value="HELICASE_CTER"/>
    <property type="match status" value="1"/>
</dbReference>
<keyword evidence="3" id="KW-0378">Hydrolase</keyword>
<name>A0A1H3VMH7_SELRU</name>
<evidence type="ECO:0000313" key="3">
    <source>
        <dbReference type="EMBL" id="SDZ75292.1"/>
    </source>
</evidence>